<organism evidence="1 2">
    <name type="scientific">Arctium lappa</name>
    <name type="common">Greater burdock</name>
    <name type="synonym">Lappa major</name>
    <dbReference type="NCBI Taxonomy" id="4217"/>
    <lineage>
        <taxon>Eukaryota</taxon>
        <taxon>Viridiplantae</taxon>
        <taxon>Streptophyta</taxon>
        <taxon>Embryophyta</taxon>
        <taxon>Tracheophyta</taxon>
        <taxon>Spermatophyta</taxon>
        <taxon>Magnoliopsida</taxon>
        <taxon>eudicotyledons</taxon>
        <taxon>Gunneridae</taxon>
        <taxon>Pentapetalae</taxon>
        <taxon>asterids</taxon>
        <taxon>campanulids</taxon>
        <taxon>Asterales</taxon>
        <taxon>Asteraceae</taxon>
        <taxon>Carduoideae</taxon>
        <taxon>Cardueae</taxon>
        <taxon>Arctiinae</taxon>
        <taxon>Arctium</taxon>
    </lineage>
</organism>
<proteinExistence type="predicted"/>
<dbReference type="Proteomes" id="UP001055879">
    <property type="component" value="Linkage Group LG01"/>
</dbReference>
<name>A0ACB9FHK7_ARCLA</name>
<evidence type="ECO:0000313" key="1">
    <source>
        <dbReference type="EMBL" id="KAI3770744.1"/>
    </source>
</evidence>
<sequence length="86" mass="9186">MVSRGFGEKKEKEKYTDLLEIVKVGDPVLHEKVIDDMVKVIRGAPGIGLVAPQIGDVTIANGGLIPNIHKLLLPKKAAGSSKPSCR</sequence>
<protein>
    <submittedName>
        <fullName evidence="1">Uncharacterized protein</fullName>
    </submittedName>
</protein>
<dbReference type="EMBL" id="CM042047">
    <property type="protein sequence ID" value="KAI3770744.1"/>
    <property type="molecule type" value="Genomic_DNA"/>
</dbReference>
<keyword evidence="2" id="KW-1185">Reference proteome</keyword>
<reference evidence="2" key="1">
    <citation type="journal article" date="2022" name="Mol. Ecol. Resour.">
        <title>The genomes of chicory, endive, great burdock and yacon provide insights into Asteraceae palaeo-polyploidization history and plant inulin production.</title>
        <authorList>
            <person name="Fan W."/>
            <person name="Wang S."/>
            <person name="Wang H."/>
            <person name="Wang A."/>
            <person name="Jiang F."/>
            <person name="Liu H."/>
            <person name="Zhao H."/>
            <person name="Xu D."/>
            <person name="Zhang Y."/>
        </authorList>
    </citation>
    <scope>NUCLEOTIDE SEQUENCE [LARGE SCALE GENOMIC DNA]</scope>
    <source>
        <strain evidence="2">cv. Niubang</strain>
    </source>
</reference>
<reference evidence="1 2" key="2">
    <citation type="journal article" date="2022" name="Mol. Ecol. Resour.">
        <title>The genomes of chicory, endive, great burdock and yacon provide insights into Asteraceae paleo-polyploidization history and plant inulin production.</title>
        <authorList>
            <person name="Fan W."/>
            <person name="Wang S."/>
            <person name="Wang H."/>
            <person name="Wang A."/>
            <person name="Jiang F."/>
            <person name="Liu H."/>
            <person name="Zhao H."/>
            <person name="Xu D."/>
            <person name="Zhang Y."/>
        </authorList>
    </citation>
    <scope>NUCLEOTIDE SEQUENCE [LARGE SCALE GENOMIC DNA]</scope>
    <source>
        <strain evidence="2">cv. Niubang</strain>
    </source>
</reference>
<accession>A0ACB9FHK7</accession>
<comment type="caution">
    <text evidence="1">The sequence shown here is derived from an EMBL/GenBank/DDBJ whole genome shotgun (WGS) entry which is preliminary data.</text>
</comment>
<evidence type="ECO:0000313" key="2">
    <source>
        <dbReference type="Proteomes" id="UP001055879"/>
    </source>
</evidence>
<gene>
    <name evidence="1" type="ORF">L6452_01887</name>
</gene>